<dbReference type="GO" id="GO:0030178">
    <property type="term" value="P:negative regulation of Wnt signaling pathway"/>
    <property type="evidence" value="ECO:0007669"/>
    <property type="project" value="InterPro"/>
</dbReference>
<sequence>MKIFFGIFAVVLVIKLVASSSCKKISELAALEDGGTVVETTSKMLTGTWISEGCETRPGPEYVIRSYTFEENGNAFLVQHHYSDDSCSSPQLTVLSYGRLQLRDSFVQPQAASGTYKIQNISVIPQDTNAAKELDRTVSLECPGQYWKLWRKYEEHIVYDARYDEKKTFNLWMSTDNNNHHAANSRGGNVRFSDINCLGSLKWAFTELKLLKVQLRPLADQIKKYPRQVKMELLLGDIHTNYRLRQYHKPTSFQVPLIKQIKEPVTVFLNRHSYTVKDAHVIPQNLFTNPRTPPHLLEKPHLPPYIWGEWTSTRCESRPMGLYLTRTFSFYSEDQTWIGEHKFYSDPFCKIEKFTVTAAGRFMLGDQNKELKSATNIDFSIERASLMVIDEKMIYDMRLPGLCGLDEWEVNVPKELSTTGGCPQLGITLPSILHDILKIEMDYKGAILLFLGQVKTDIFNTASDGSLRPSAFQLPLMKCGEVPAYSQGLRDFLDDQFGSFNTGTNSNKISFIWMWCVVIALYEYFRD</sequence>
<dbReference type="InParanoid" id="A0A6J2XIW9"/>
<dbReference type="GeneID" id="115878483"/>
<evidence type="ECO:0000313" key="8">
    <source>
        <dbReference type="Proteomes" id="UP000504635"/>
    </source>
</evidence>
<organism evidence="8 9">
    <name type="scientific">Sitophilus oryzae</name>
    <name type="common">Rice weevil</name>
    <name type="synonym">Curculio oryzae</name>
    <dbReference type="NCBI Taxonomy" id="7048"/>
    <lineage>
        <taxon>Eukaryota</taxon>
        <taxon>Metazoa</taxon>
        <taxon>Ecdysozoa</taxon>
        <taxon>Arthropoda</taxon>
        <taxon>Hexapoda</taxon>
        <taxon>Insecta</taxon>
        <taxon>Pterygota</taxon>
        <taxon>Neoptera</taxon>
        <taxon>Endopterygota</taxon>
        <taxon>Coleoptera</taxon>
        <taxon>Polyphaga</taxon>
        <taxon>Cucujiformia</taxon>
        <taxon>Curculionidae</taxon>
        <taxon>Dryophthorinae</taxon>
        <taxon>Sitophilus</taxon>
    </lineage>
</organism>
<reference evidence="9" key="1">
    <citation type="submission" date="2025-08" db="UniProtKB">
        <authorList>
            <consortium name="RefSeq"/>
        </authorList>
    </citation>
    <scope>IDENTIFICATION</scope>
    <source>
        <tissue evidence="9">Gonads</tissue>
    </source>
</reference>
<dbReference type="AlphaFoldDB" id="A0A6J2XIW9"/>
<dbReference type="SMART" id="SM01352">
    <property type="entry name" value="APCDDC"/>
    <property type="match status" value="2"/>
</dbReference>
<feature type="chain" id="PRO_5027044657" evidence="6">
    <location>
        <begin position="20"/>
        <end position="527"/>
    </location>
</feature>
<dbReference type="RefSeq" id="XP_030750860.1">
    <property type="nucleotide sequence ID" value="XM_030895000.1"/>
</dbReference>
<evidence type="ECO:0000256" key="3">
    <source>
        <dbReference type="ARBA" id="ARBA00022729"/>
    </source>
</evidence>
<protein>
    <submittedName>
        <fullName evidence="9">Protein APCDD1-like</fullName>
    </submittedName>
</protein>
<evidence type="ECO:0000256" key="1">
    <source>
        <dbReference type="ARBA" id="ARBA00004167"/>
    </source>
</evidence>
<feature type="signal peptide" evidence="6">
    <location>
        <begin position="1"/>
        <end position="19"/>
    </location>
</feature>
<evidence type="ECO:0000256" key="5">
    <source>
        <dbReference type="ARBA" id="ARBA00023180"/>
    </source>
</evidence>
<evidence type="ECO:0000259" key="7">
    <source>
        <dbReference type="SMART" id="SM01352"/>
    </source>
</evidence>
<feature type="domain" description="APCDD1" evidence="7">
    <location>
        <begin position="281"/>
        <end position="484"/>
    </location>
</feature>
<keyword evidence="4" id="KW-0472">Membrane</keyword>
<evidence type="ECO:0000256" key="4">
    <source>
        <dbReference type="ARBA" id="ARBA00023136"/>
    </source>
</evidence>
<gene>
    <name evidence="9" type="primary">LOC115878483</name>
</gene>
<dbReference type="Pfam" id="PF14921">
    <property type="entry name" value="APCDDC"/>
    <property type="match status" value="2"/>
</dbReference>
<accession>A0A6J2XIW9</accession>
<evidence type="ECO:0000313" key="9">
    <source>
        <dbReference type="RefSeq" id="XP_030750860.1"/>
    </source>
</evidence>
<evidence type="ECO:0000256" key="2">
    <source>
        <dbReference type="ARBA" id="ARBA00022692"/>
    </source>
</evidence>
<dbReference type="GO" id="GO:0017147">
    <property type="term" value="F:Wnt-protein binding"/>
    <property type="evidence" value="ECO:0007669"/>
    <property type="project" value="InterPro"/>
</dbReference>
<keyword evidence="3 6" id="KW-0732">Signal</keyword>
<dbReference type="OrthoDB" id="5985602at2759"/>
<dbReference type="PANTHER" id="PTHR31021:SF1">
    <property type="entry name" value="CHROMOSOME UNDETERMINED SCAFFOLD_56, WHOLE GENOME SHOTGUN SEQUENCE"/>
    <property type="match status" value="1"/>
</dbReference>
<dbReference type="GO" id="GO:0005886">
    <property type="term" value="C:plasma membrane"/>
    <property type="evidence" value="ECO:0007669"/>
    <property type="project" value="InterPro"/>
</dbReference>
<keyword evidence="5" id="KW-0325">Glycoprotein</keyword>
<evidence type="ECO:0000256" key="6">
    <source>
        <dbReference type="SAM" id="SignalP"/>
    </source>
</evidence>
<keyword evidence="2" id="KW-0812">Transmembrane</keyword>
<dbReference type="InterPro" id="IPR042425">
    <property type="entry name" value="APCDD1"/>
</dbReference>
<comment type="subcellular location">
    <subcellularLocation>
        <location evidence="1">Membrane</location>
        <topology evidence="1">Single-pass membrane protein</topology>
    </subcellularLocation>
</comment>
<dbReference type="KEGG" id="soy:115878483"/>
<keyword evidence="8" id="KW-1185">Reference proteome</keyword>
<name>A0A6J2XIW9_SITOR</name>
<proteinExistence type="predicted"/>
<dbReference type="Proteomes" id="UP000504635">
    <property type="component" value="Unplaced"/>
</dbReference>
<feature type="domain" description="APCDD1" evidence="7">
    <location>
        <begin position="21"/>
        <end position="265"/>
    </location>
</feature>
<dbReference type="InterPro" id="IPR029405">
    <property type="entry name" value="APCDD1_dom"/>
</dbReference>
<dbReference type="PANTHER" id="PTHR31021">
    <property type="entry name" value="ADENOMATOSIS POLYPOSIS COLI DOWN-REGULATED 1"/>
    <property type="match status" value="1"/>
</dbReference>